<evidence type="ECO:0000259" key="10">
    <source>
        <dbReference type="Pfam" id="PF03768"/>
    </source>
</evidence>
<dbReference type="Pfam" id="PF03769">
    <property type="entry name" value="Attacin_C"/>
    <property type="match status" value="1"/>
</dbReference>
<evidence type="ECO:0000259" key="11">
    <source>
        <dbReference type="Pfam" id="PF03769"/>
    </source>
</evidence>
<keyword evidence="3" id="KW-0964">Secreted</keyword>
<keyword evidence="5" id="KW-0399">Innate immunity</keyword>
<feature type="domain" description="Attacin C-terminal" evidence="11">
    <location>
        <begin position="122"/>
        <end position="240"/>
    </location>
</feature>
<evidence type="ECO:0000313" key="13">
    <source>
        <dbReference type="Proteomes" id="UP000008711"/>
    </source>
</evidence>
<organism evidence="12 13">
    <name type="scientific">Drosophila erecta</name>
    <name type="common">Fruit fly</name>
    <dbReference type="NCBI Taxonomy" id="7220"/>
    <lineage>
        <taxon>Eukaryota</taxon>
        <taxon>Metazoa</taxon>
        <taxon>Ecdysozoa</taxon>
        <taxon>Arthropoda</taxon>
        <taxon>Hexapoda</taxon>
        <taxon>Insecta</taxon>
        <taxon>Pterygota</taxon>
        <taxon>Neoptera</taxon>
        <taxon>Endopterygota</taxon>
        <taxon>Diptera</taxon>
        <taxon>Brachycera</taxon>
        <taxon>Muscomorpha</taxon>
        <taxon>Ephydroidea</taxon>
        <taxon>Drosophilidae</taxon>
        <taxon>Drosophila</taxon>
        <taxon>Sophophora</taxon>
    </lineage>
</organism>
<feature type="signal peptide" evidence="9">
    <location>
        <begin position="1"/>
        <end position="21"/>
    </location>
</feature>
<evidence type="ECO:0000256" key="8">
    <source>
        <dbReference type="ARBA" id="ARBA00023022"/>
    </source>
</evidence>
<feature type="chain" id="PRO_5006455469" description="Attacin C-terminal domain-containing protein" evidence="9">
    <location>
        <begin position="22"/>
        <end position="241"/>
    </location>
</feature>
<protein>
    <recommendedName>
        <fullName evidence="14">Attacin C-terminal domain-containing protein</fullName>
    </recommendedName>
</protein>
<keyword evidence="8" id="KW-0044">Antibiotic</keyword>
<dbReference type="HOGENOM" id="CLU_108645_0_0_1"/>
<reference evidence="12 13" key="2">
    <citation type="journal article" date="2008" name="Bioinformatics">
        <title>Assembly reconciliation.</title>
        <authorList>
            <person name="Zimin A.V."/>
            <person name="Smith D.R."/>
            <person name="Sutton G."/>
            <person name="Yorke J.A."/>
        </authorList>
    </citation>
    <scope>NUCLEOTIDE SEQUENCE [LARGE SCALE GENOMIC DNA]</scope>
    <source>
        <strain evidence="12 13">TSC#14021-0224.01</strain>
    </source>
</reference>
<evidence type="ECO:0000256" key="6">
    <source>
        <dbReference type="ARBA" id="ARBA00022729"/>
    </source>
</evidence>
<keyword evidence="13" id="KW-1185">Reference proteome</keyword>
<dbReference type="eggNOG" id="ENOG502SZ31">
    <property type="taxonomic scope" value="Eukaryota"/>
</dbReference>
<evidence type="ECO:0000256" key="2">
    <source>
        <dbReference type="ARBA" id="ARBA00007550"/>
    </source>
</evidence>
<evidence type="ECO:0000256" key="3">
    <source>
        <dbReference type="ARBA" id="ARBA00022525"/>
    </source>
</evidence>
<gene>
    <name evidence="12" type="primary">Dere\GG20378</name>
    <name evidence="12" type="synonym">dere_GLEANR_5180</name>
    <name evidence="12" type="synonym">GG20378</name>
    <name evidence="12" type="ORF">Dere_GG20378</name>
</gene>
<dbReference type="KEGG" id="der:6549463"/>
<evidence type="ECO:0000256" key="7">
    <source>
        <dbReference type="ARBA" id="ARBA00022859"/>
    </source>
</evidence>
<dbReference type="OrthoDB" id="7441167at2759"/>
<comment type="similarity">
    <text evidence="2">Belongs to the attacin/sarcotoxin-2 family.</text>
</comment>
<evidence type="ECO:0000256" key="5">
    <source>
        <dbReference type="ARBA" id="ARBA00022588"/>
    </source>
</evidence>
<dbReference type="InterPro" id="IPR005520">
    <property type="entry name" value="Attacin_N"/>
</dbReference>
<dbReference type="AlphaFoldDB" id="B3NRL8"/>
<dbReference type="GO" id="GO:0045087">
    <property type="term" value="P:innate immune response"/>
    <property type="evidence" value="ECO:0007669"/>
    <property type="project" value="UniProtKB-KW"/>
</dbReference>
<evidence type="ECO:0000256" key="4">
    <source>
        <dbReference type="ARBA" id="ARBA00022529"/>
    </source>
</evidence>
<dbReference type="PROSITE" id="PS51257">
    <property type="entry name" value="PROKAR_LIPOPROTEIN"/>
    <property type="match status" value="1"/>
</dbReference>
<dbReference type="EMBL" id="CH954179">
    <property type="protein sequence ID" value="EDV56170.2"/>
    <property type="molecule type" value="Genomic_DNA"/>
</dbReference>
<reference evidence="12 13" key="1">
    <citation type="journal article" date="2007" name="Nature">
        <title>Evolution of genes and genomes on the Drosophila phylogeny.</title>
        <authorList>
            <consortium name="Drosophila 12 Genomes Consortium"/>
            <person name="Clark A.G."/>
            <person name="Eisen M.B."/>
            <person name="Smith D.R."/>
            <person name="Bergman C.M."/>
            <person name="Oliver B."/>
            <person name="Markow T.A."/>
            <person name="Kaufman T.C."/>
            <person name="Kellis M."/>
            <person name="Gelbart W."/>
            <person name="Iyer V.N."/>
            <person name="Pollard D.A."/>
            <person name="Sackton T.B."/>
            <person name="Larracuente A.M."/>
            <person name="Singh N.D."/>
            <person name="Abad J.P."/>
            <person name="Abt D.N."/>
            <person name="Adryan B."/>
            <person name="Aguade M."/>
            <person name="Akashi H."/>
            <person name="Anderson W.W."/>
            <person name="Aquadro C.F."/>
            <person name="Ardell D.H."/>
            <person name="Arguello R."/>
            <person name="Artieri C.G."/>
            <person name="Barbash D.A."/>
            <person name="Barker D."/>
            <person name="Barsanti P."/>
            <person name="Batterham P."/>
            <person name="Batzoglou S."/>
            <person name="Begun D."/>
            <person name="Bhutkar A."/>
            <person name="Blanco E."/>
            <person name="Bosak S.A."/>
            <person name="Bradley R.K."/>
            <person name="Brand A.D."/>
            <person name="Brent M.R."/>
            <person name="Brooks A.N."/>
            <person name="Brown R.H."/>
            <person name="Butlin R.K."/>
            <person name="Caggese C."/>
            <person name="Calvi B.R."/>
            <person name="Bernardo de Carvalho A."/>
            <person name="Caspi A."/>
            <person name="Castrezana S."/>
            <person name="Celniker S.E."/>
            <person name="Chang J.L."/>
            <person name="Chapple C."/>
            <person name="Chatterji S."/>
            <person name="Chinwalla A."/>
            <person name="Civetta A."/>
            <person name="Clifton S.W."/>
            <person name="Comeron J.M."/>
            <person name="Costello J.C."/>
            <person name="Coyne J.A."/>
            <person name="Daub J."/>
            <person name="David R.G."/>
            <person name="Delcher A.L."/>
            <person name="Delehaunty K."/>
            <person name="Do C.B."/>
            <person name="Ebling H."/>
            <person name="Edwards K."/>
            <person name="Eickbush T."/>
            <person name="Evans J.D."/>
            <person name="Filipski A."/>
            <person name="Findeiss S."/>
            <person name="Freyhult E."/>
            <person name="Fulton L."/>
            <person name="Fulton R."/>
            <person name="Garcia A.C."/>
            <person name="Gardiner A."/>
            <person name="Garfield D.A."/>
            <person name="Garvin B.E."/>
            <person name="Gibson G."/>
            <person name="Gilbert D."/>
            <person name="Gnerre S."/>
            <person name="Godfrey J."/>
            <person name="Good R."/>
            <person name="Gotea V."/>
            <person name="Gravely B."/>
            <person name="Greenberg A.J."/>
            <person name="Griffiths-Jones S."/>
            <person name="Gross S."/>
            <person name="Guigo R."/>
            <person name="Gustafson E.A."/>
            <person name="Haerty W."/>
            <person name="Hahn M.W."/>
            <person name="Halligan D.L."/>
            <person name="Halpern A.L."/>
            <person name="Halter G.M."/>
            <person name="Han M.V."/>
            <person name="Heger A."/>
            <person name="Hillier L."/>
            <person name="Hinrichs A.S."/>
            <person name="Holmes I."/>
            <person name="Hoskins R.A."/>
            <person name="Hubisz M.J."/>
            <person name="Hultmark D."/>
            <person name="Huntley M.A."/>
            <person name="Jaffe D.B."/>
            <person name="Jagadeeshan S."/>
            <person name="Jeck W.R."/>
            <person name="Johnson J."/>
            <person name="Jones C.D."/>
            <person name="Jordan W.C."/>
            <person name="Karpen G.H."/>
            <person name="Kataoka E."/>
            <person name="Keightley P.D."/>
            <person name="Kheradpour P."/>
            <person name="Kirkness E.F."/>
            <person name="Koerich L.B."/>
            <person name="Kristiansen K."/>
            <person name="Kudrna D."/>
            <person name="Kulathinal R.J."/>
            <person name="Kumar S."/>
            <person name="Kwok R."/>
            <person name="Lander E."/>
            <person name="Langley C.H."/>
            <person name="Lapoint R."/>
            <person name="Lazzaro B.P."/>
            <person name="Lee S.J."/>
            <person name="Levesque L."/>
            <person name="Li R."/>
            <person name="Lin C.F."/>
            <person name="Lin M.F."/>
            <person name="Lindblad-Toh K."/>
            <person name="Llopart A."/>
            <person name="Long M."/>
            <person name="Low L."/>
            <person name="Lozovsky E."/>
            <person name="Lu J."/>
            <person name="Luo M."/>
            <person name="Machado C.A."/>
            <person name="Makalowski W."/>
            <person name="Marzo M."/>
            <person name="Matsuda M."/>
            <person name="Matzkin L."/>
            <person name="McAllister B."/>
            <person name="McBride C.S."/>
            <person name="McKernan B."/>
            <person name="McKernan K."/>
            <person name="Mendez-Lago M."/>
            <person name="Minx P."/>
            <person name="Mollenhauer M.U."/>
            <person name="Montooth K."/>
            <person name="Mount S.M."/>
            <person name="Mu X."/>
            <person name="Myers E."/>
            <person name="Negre B."/>
            <person name="Newfeld S."/>
            <person name="Nielsen R."/>
            <person name="Noor M.A."/>
            <person name="O'Grady P."/>
            <person name="Pachter L."/>
            <person name="Papaceit M."/>
            <person name="Parisi M.J."/>
            <person name="Parisi M."/>
            <person name="Parts L."/>
            <person name="Pedersen J.S."/>
            <person name="Pesole G."/>
            <person name="Phillippy A.M."/>
            <person name="Ponting C.P."/>
            <person name="Pop M."/>
            <person name="Porcelli D."/>
            <person name="Powell J.R."/>
            <person name="Prohaska S."/>
            <person name="Pruitt K."/>
            <person name="Puig M."/>
            <person name="Quesneville H."/>
            <person name="Ram K.R."/>
            <person name="Rand D."/>
            <person name="Rasmussen M.D."/>
            <person name="Reed L.K."/>
            <person name="Reenan R."/>
            <person name="Reily A."/>
            <person name="Remington K.A."/>
            <person name="Rieger T.T."/>
            <person name="Ritchie M.G."/>
            <person name="Robin C."/>
            <person name="Rogers Y.H."/>
            <person name="Rohde C."/>
            <person name="Rozas J."/>
            <person name="Rubenfield M.J."/>
            <person name="Ruiz A."/>
            <person name="Russo S."/>
            <person name="Salzberg S.L."/>
            <person name="Sanchez-Gracia A."/>
            <person name="Saranga D.J."/>
            <person name="Sato H."/>
            <person name="Schaeffer S.W."/>
            <person name="Schatz M.C."/>
            <person name="Schlenke T."/>
            <person name="Schwartz R."/>
            <person name="Segarra C."/>
            <person name="Singh R.S."/>
            <person name="Sirot L."/>
            <person name="Sirota M."/>
            <person name="Sisneros N.B."/>
            <person name="Smith C.D."/>
            <person name="Smith T.F."/>
            <person name="Spieth J."/>
            <person name="Stage D.E."/>
            <person name="Stark A."/>
            <person name="Stephan W."/>
            <person name="Strausberg R.L."/>
            <person name="Strempel S."/>
            <person name="Sturgill D."/>
            <person name="Sutton G."/>
            <person name="Sutton G.G."/>
            <person name="Tao W."/>
            <person name="Teichmann S."/>
            <person name="Tobari Y.N."/>
            <person name="Tomimura Y."/>
            <person name="Tsolas J.M."/>
            <person name="Valente V.L."/>
            <person name="Venter E."/>
            <person name="Venter J.C."/>
            <person name="Vicario S."/>
            <person name="Vieira F.G."/>
            <person name="Vilella A.J."/>
            <person name="Villasante A."/>
            <person name="Walenz B."/>
            <person name="Wang J."/>
            <person name="Wasserman M."/>
            <person name="Watts T."/>
            <person name="Wilson D."/>
            <person name="Wilson R.K."/>
            <person name="Wing R.A."/>
            <person name="Wolfner M.F."/>
            <person name="Wong A."/>
            <person name="Wong G.K."/>
            <person name="Wu C.I."/>
            <person name="Wu G."/>
            <person name="Yamamoto D."/>
            <person name="Yang H.P."/>
            <person name="Yang S.P."/>
            <person name="Yorke J.A."/>
            <person name="Yoshida K."/>
            <person name="Zdobnov E."/>
            <person name="Zhang P."/>
            <person name="Zhang Y."/>
            <person name="Zimin A.V."/>
            <person name="Baldwin J."/>
            <person name="Abdouelleil A."/>
            <person name="Abdulkadir J."/>
            <person name="Abebe A."/>
            <person name="Abera B."/>
            <person name="Abreu J."/>
            <person name="Acer S.C."/>
            <person name="Aftuck L."/>
            <person name="Alexander A."/>
            <person name="An P."/>
            <person name="Anderson E."/>
            <person name="Anderson S."/>
            <person name="Arachi H."/>
            <person name="Azer M."/>
            <person name="Bachantsang P."/>
            <person name="Barry A."/>
            <person name="Bayul T."/>
            <person name="Berlin A."/>
            <person name="Bessette D."/>
            <person name="Bloom T."/>
            <person name="Blye J."/>
            <person name="Boguslavskiy L."/>
            <person name="Bonnet C."/>
            <person name="Boukhgalter B."/>
            <person name="Bourzgui I."/>
            <person name="Brown A."/>
            <person name="Cahill P."/>
            <person name="Channer S."/>
            <person name="Cheshatsang Y."/>
            <person name="Chuda L."/>
            <person name="Citroen M."/>
            <person name="Collymore A."/>
            <person name="Cooke P."/>
            <person name="Costello M."/>
            <person name="D'Aco K."/>
            <person name="Daza R."/>
            <person name="De Haan G."/>
            <person name="DeGray S."/>
            <person name="DeMaso C."/>
            <person name="Dhargay N."/>
            <person name="Dooley K."/>
            <person name="Dooley E."/>
            <person name="Doricent M."/>
            <person name="Dorje P."/>
            <person name="Dorjee K."/>
            <person name="Dupes A."/>
            <person name="Elong R."/>
            <person name="Falk J."/>
            <person name="Farina A."/>
            <person name="Faro S."/>
            <person name="Ferguson D."/>
            <person name="Fisher S."/>
            <person name="Foley C.D."/>
            <person name="Franke A."/>
            <person name="Friedrich D."/>
            <person name="Gadbois L."/>
            <person name="Gearin G."/>
            <person name="Gearin C.R."/>
            <person name="Giannoukos G."/>
            <person name="Goode T."/>
            <person name="Graham J."/>
            <person name="Grandbois E."/>
            <person name="Grewal S."/>
            <person name="Gyaltsen K."/>
            <person name="Hafez N."/>
            <person name="Hagos B."/>
            <person name="Hall J."/>
            <person name="Henson C."/>
            <person name="Hollinger A."/>
            <person name="Honan T."/>
            <person name="Huard M.D."/>
            <person name="Hughes L."/>
            <person name="Hurhula B."/>
            <person name="Husby M.E."/>
            <person name="Kamat A."/>
            <person name="Kanga B."/>
            <person name="Kashin S."/>
            <person name="Khazanovich D."/>
            <person name="Kisner P."/>
            <person name="Lance K."/>
            <person name="Lara M."/>
            <person name="Lee W."/>
            <person name="Lennon N."/>
            <person name="Letendre F."/>
            <person name="LeVine R."/>
            <person name="Lipovsky A."/>
            <person name="Liu X."/>
            <person name="Liu J."/>
            <person name="Liu S."/>
            <person name="Lokyitsang T."/>
            <person name="Lokyitsang Y."/>
            <person name="Lubonja R."/>
            <person name="Lui A."/>
            <person name="MacDonald P."/>
            <person name="Magnisalis V."/>
            <person name="Maru K."/>
            <person name="Matthews C."/>
            <person name="McCusker W."/>
            <person name="McDonough S."/>
            <person name="Mehta T."/>
            <person name="Meldrim J."/>
            <person name="Meneus L."/>
            <person name="Mihai O."/>
            <person name="Mihalev A."/>
            <person name="Mihova T."/>
            <person name="Mittelman R."/>
            <person name="Mlenga V."/>
            <person name="Montmayeur A."/>
            <person name="Mulrain L."/>
            <person name="Navidi A."/>
            <person name="Naylor J."/>
            <person name="Negash T."/>
            <person name="Nguyen T."/>
            <person name="Nguyen N."/>
            <person name="Nicol R."/>
            <person name="Norbu C."/>
            <person name="Norbu N."/>
            <person name="Novod N."/>
            <person name="O'Neill B."/>
            <person name="Osman S."/>
            <person name="Markiewicz E."/>
            <person name="Oyono O.L."/>
            <person name="Patti C."/>
            <person name="Phunkhang P."/>
            <person name="Pierre F."/>
            <person name="Priest M."/>
            <person name="Raghuraman S."/>
            <person name="Rege F."/>
            <person name="Reyes R."/>
            <person name="Rise C."/>
            <person name="Rogov P."/>
            <person name="Ross K."/>
            <person name="Ryan E."/>
            <person name="Settipalli S."/>
            <person name="Shea T."/>
            <person name="Sherpa N."/>
            <person name="Shi L."/>
            <person name="Shih D."/>
            <person name="Sparrow T."/>
            <person name="Spaulding J."/>
            <person name="Stalker J."/>
            <person name="Stange-Thomann N."/>
            <person name="Stavropoulos S."/>
            <person name="Stone C."/>
            <person name="Strader C."/>
            <person name="Tesfaye S."/>
            <person name="Thomson T."/>
            <person name="Thoulutsang Y."/>
            <person name="Thoulutsang D."/>
            <person name="Topham K."/>
            <person name="Topping I."/>
            <person name="Tsamla T."/>
            <person name="Vassiliev H."/>
            <person name="Vo A."/>
            <person name="Wangchuk T."/>
            <person name="Wangdi T."/>
            <person name="Weiand M."/>
            <person name="Wilkinson J."/>
            <person name="Wilson A."/>
            <person name="Yadav S."/>
            <person name="Young G."/>
            <person name="Yu Q."/>
            <person name="Zembek L."/>
            <person name="Zhong D."/>
            <person name="Zimmer A."/>
            <person name="Zwirko Z."/>
            <person name="Jaffe D.B."/>
            <person name="Alvarez P."/>
            <person name="Brockman W."/>
            <person name="Butler J."/>
            <person name="Chin C."/>
            <person name="Gnerre S."/>
            <person name="Grabherr M."/>
            <person name="Kleber M."/>
            <person name="Mauceli E."/>
            <person name="MacCallum I."/>
        </authorList>
    </citation>
    <scope>NUCLEOTIDE SEQUENCE [LARGE SCALE GENOMIC DNA]</scope>
    <source>
        <strain evidence="12 13">TSC#14021-0224.01</strain>
    </source>
</reference>
<evidence type="ECO:0000256" key="1">
    <source>
        <dbReference type="ARBA" id="ARBA00004613"/>
    </source>
</evidence>
<accession>B3NRL8</accession>
<dbReference type="Pfam" id="PF03768">
    <property type="entry name" value="Attacin_N"/>
    <property type="match status" value="1"/>
</dbReference>
<dbReference type="InterPro" id="IPR005521">
    <property type="entry name" value="Attacin_C"/>
</dbReference>
<dbReference type="Proteomes" id="UP000008711">
    <property type="component" value="Unassembled WGS sequence"/>
</dbReference>
<sequence length="241" mass="25436">MSKVVLLIVVIIGALGCLAVALPQRPYTTPLIYYPPPPPPPRIYRARRQVLGGSLTSNPSGGADARLDLSKAVGTPDHHVIGQVFAAGNTQTKPASTPVTSGATLAYNNHGHGLELTKTHTPGVRDSFQQTATANLFNNGVHNLDAKAFASQNQLANGFKFDRNGAGLDYSHINGHGASLTHANIPGLGKQLELGGRANLWQSQDRNTRLDLGSTASKWTSGPFKGQTDLGANLGLSHYFG</sequence>
<dbReference type="GO" id="GO:0042742">
    <property type="term" value="P:defense response to bacterium"/>
    <property type="evidence" value="ECO:0007669"/>
    <property type="project" value="UniProtKB-KW"/>
</dbReference>
<keyword evidence="7" id="KW-0391">Immunity</keyword>
<proteinExistence type="inferred from homology"/>
<keyword evidence="4" id="KW-0929">Antimicrobial</keyword>
<evidence type="ECO:0000256" key="9">
    <source>
        <dbReference type="SAM" id="SignalP"/>
    </source>
</evidence>
<keyword evidence="6 9" id="KW-0732">Signal</keyword>
<comment type="subcellular location">
    <subcellularLocation>
        <location evidence="1">Secreted</location>
    </subcellularLocation>
</comment>
<name>B3NRL8_DROER</name>
<dbReference type="GO" id="GO:0005576">
    <property type="term" value="C:extracellular region"/>
    <property type="evidence" value="ECO:0007669"/>
    <property type="project" value="UniProtKB-SubCell"/>
</dbReference>
<feature type="domain" description="Attacin N-terminal" evidence="10">
    <location>
        <begin position="51"/>
        <end position="120"/>
    </location>
</feature>
<evidence type="ECO:0000313" key="12">
    <source>
        <dbReference type="EMBL" id="EDV56170.2"/>
    </source>
</evidence>
<evidence type="ECO:0008006" key="14">
    <source>
        <dbReference type="Google" id="ProtNLM"/>
    </source>
</evidence>